<dbReference type="OrthoDB" id="2988890at2"/>
<dbReference type="Gene3D" id="3.30.310.100">
    <property type="entry name" value="YugN-like"/>
    <property type="match status" value="1"/>
</dbReference>
<gene>
    <name evidence="1" type="ORF">CUU66_16120</name>
</gene>
<dbReference type="InterPro" id="IPR014967">
    <property type="entry name" value="Uncharacterised_YugN-like"/>
</dbReference>
<dbReference type="Pfam" id="PF08868">
    <property type="entry name" value="YugN"/>
    <property type="match status" value="1"/>
</dbReference>
<dbReference type="Proteomes" id="UP000234748">
    <property type="component" value="Unassembled WGS sequence"/>
</dbReference>
<organism evidence="1 2">
    <name type="scientific">Peribacillus deserti</name>
    <dbReference type="NCBI Taxonomy" id="673318"/>
    <lineage>
        <taxon>Bacteria</taxon>
        <taxon>Bacillati</taxon>
        <taxon>Bacillota</taxon>
        <taxon>Bacilli</taxon>
        <taxon>Bacillales</taxon>
        <taxon>Bacillaceae</taxon>
        <taxon>Peribacillus</taxon>
    </lineage>
</organism>
<name>A0A2N5M3L7_9BACI</name>
<comment type="caution">
    <text evidence="1">The sequence shown here is derived from an EMBL/GenBank/DDBJ whole genome shotgun (WGS) entry which is preliminary data.</text>
</comment>
<evidence type="ECO:0000313" key="1">
    <source>
        <dbReference type="EMBL" id="PLT28873.1"/>
    </source>
</evidence>
<dbReference type="InterPro" id="IPR036491">
    <property type="entry name" value="YugN-like_sf"/>
</dbReference>
<protein>
    <recommendedName>
        <fullName evidence="3">YugN-like family protein</fullName>
    </recommendedName>
</protein>
<accession>A0A2N5M3L7</accession>
<keyword evidence="2" id="KW-1185">Reference proteome</keyword>
<dbReference type="SUPFAM" id="SSF160755">
    <property type="entry name" value="YugN-like"/>
    <property type="match status" value="1"/>
</dbReference>
<dbReference type="RefSeq" id="WP_101643982.1">
    <property type="nucleotide sequence ID" value="NZ_PGUY01000050.1"/>
</dbReference>
<reference evidence="1 2" key="1">
    <citation type="submission" date="2017-11" db="EMBL/GenBank/DDBJ databases">
        <title>Comparitive Functional Genomics of Dry Heat Resistant strains isolated from the Viking Spacecraft.</title>
        <authorList>
            <person name="Seuylemezian A."/>
            <person name="Cooper K."/>
            <person name="Vaishampayan P."/>
        </authorList>
    </citation>
    <scope>NUCLEOTIDE SEQUENCE [LARGE SCALE GENOMIC DNA]</scope>
    <source>
        <strain evidence="1 2">V1-29</strain>
    </source>
</reference>
<dbReference type="EMBL" id="PGUY01000050">
    <property type="protein sequence ID" value="PLT28873.1"/>
    <property type="molecule type" value="Genomic_DNA"/>
</dbReference>
<proteinExistence type="predicted"/>
<sequence>MIPIQSSIDGKKVALGTLKNTLEPLGFHVGDNWEYDHAHLDYKIDDEHGDQQYLRIPFQSLGDSLEEDRTMVQIGTPFLLDHLFETEVDEEGNIGAVAASVDQFKSPADKDAPFPDRYKEFGQRIIEQVEAALIGQDIV</sequence>
<dbReference type="AlphaFoldDB" id="A0A2N5M3L7"/>
<evidence type="ECO:0000313" key="2">
    <source>
        <dbReference type="Proteomes" id="UP000234748"/>
    </source>
</evidence>
<evidence type="ECO:0008006" key="3">
    <source>
        <dbReference type="Google" id="ProtNLM"/>
    </source>
</evidence>